<dbReference type="InterPro" id="IPR045851">
    <property type="entry name" value="AMP-bd_C_sf"/>
</dbReference>
<dbReference type="STRING" id="407821.A0A087V018"/>
<organism evidence="1 2">
    <name type="scientific">Stegodyphus mimosarum</name>
    <name type="common">African social velvet spider</name>
    <dbReference type="NCBI Taxonomy" id="407821"/>
    <lineage>
        <taxon>Eukaryota</taxon>
        <taxon>Metazoa</taxon>
        <taxon>Ecdysozoa</taxon>
        <taxon>Arthropoda</taxon>
        <taxon>Chelicerata</taxon>
        <taxon>Arachnida</taxon>
        <taxon>Araneae</taxon>
        <taxon>Araneomorphae</taxon>
        <taxon>Entelegynae</taxon>
        <taxon>Eresoidea</taxon>
        <taxon>Eresidae</taxon>
        <taxon>Stegodyphus</taxon>
    </lineage>
</organism>
<dbReference type="OMA" id="WDDDIRV"/>
<dbReference type="GO" id="GO:0030729">
    <property type="term" value="F:acetoacetate-CoA ligase activity"/>
    <property type="evidence" value="ECO:0007669"/>
    <property type="project" value="TreeGrafter"/>
</dbReference>
<gene>
    <name evidence="1" type="ORF">X975_00780</name>
</gene>
<evidence type="ECO:0000313" key="2">
    <source>
        <dbReference type="Proteomes" id="UP000054359"/>
    </source>
</evidence>
<dbReference type="Gene3D" id="3.30.300.30">
    <property type="match status" value="1"/>
</dbReference>
<feature type="non-terminal residue" evidence="1">
    <location>
        <position position="153"/>
    </location>
</feature>
<name>A0A087V018_STEMI</name>
<protein>
    <submittedName>
        <fullName evidence="1">Acetoacetyl-CoA synthetase</fullName>
    </submittedName>
</protein>
<evidence type="ECO:0000313" key="1">
    <source>
        <dbReference type="EMBL" id="KFM82957.1"/>
    </source>
</evidence>
<reference evidence="1 2" key="1">
    <citation type="submission" date="2013-11" db="EMBL/GenBank/DDBJ databases">
        <title>Genome sequencing of Stegodyphus mimosarum.</title>
        <authorList>
            <person name="Bechsgaard J."/>
        </authorList>
    </citation>
    <scope>NUCLEOTIDE SEQUENCE [LARGE SCALE GENOMIC DNA]</scope>
</reference>
<proteinExistence type="predicted"/>
<dbReference type="SUPFAM" id="SSF56801">
    <property type="entry name" value="Acetyl-CoA synthetase-like"/>
    <property type="match status" value="1"/>
</dbReference>
<dbReference type="PANTHER" id="PTHR42921">
    <property type="entry name" value="ACETOACETYL-COA SYNTHETASE"/>
    <property type="match status" value="1"/>
</dbReference>
<accession>A0A087V018</accession>
<dbReference type="PANTHER" id="PTHR42921:SF1">
    <property type="entry name" value="ACETOACETYL-COA SYNTHETASE"/>
    <property type="match status" value="1"/>
</dbReference>
<dbReference type="AlphaFoldDB" id="A0A087V018"/>
<keyword evidence="2" id="KW-1185">Reference proteome</keyword>
<dbReference type="EMBL" id="KK122538">
    <property type="protein sequence ID" value="KFM82957.1"/>
    <property type="molecule type" value="Genomic_DNA"/>
</dbReference>
<dbReference type="OrthoDB" id="6434877at2759"/>
<dbReference type="Proteomes" id="UP000054359">
    <property type="component" value="Unassembled WGS sequence"/>
</dbReference>
<sequence>MGDSSIINPITKGYIVCGRSDATLKQRGCRFGSSEIYDVVDKFSEVLDSICVSQYSKNLVERAVLFLKMKEGYSFSKQLENRIREEIGKELTPRHIPEVILEVTDIPYNINGKKVEIIVKKIINNMPYNPESVMNEECLKIFQNMPELQGFEE</sequence>